<dbReference type="Proteomes" id="UP001165960">
    <property type="component" value="Unassembled WGS sequence"/>
</dbReference>
<evidence type="ECO:0000313" key="2">
    <source>
        <dbReference type="Proteomes" id="UP001165960"/>
    </source>
</evidence>
<reference evidence="1" key="1">
    <citation type="submission" date="2022-04" db="EMBL/GenBank/DDBJ databases">
        <title>Genome of the entomopathogenic fungus Entomophthora muscae.</title>
        <authorList>
            <person name="Elya C."/>
            <person name="Lovett B.R."/>
            <person name="Lee E."/>
            <person name="Macias A.M."/>
            <person name="Hajek A.E."/>
            <person name="De Bivort B.L."/>
            <person name="Kasson M.T."/>
            <person name="De Fine Licht H.H."/>
            <person name="Stajich J.E."/>
        </authorList>
    </citation>
    <scope>NUCLEOTIDE SEQUENCE</scope>
    <source>
        <strain evidence="1">Berkeley</strain>
    </source>
</reference>
<gene>
    <name evidence="1" type="ORF">DSO57_1037321</name>
</gene>
<name>A0ACC2SN56_9FUNG</name>
<organism evidence="1 2">
    <name type="scientific">Entomophthora muscae</name>
    <dbReference type="NCBI Taxonomy" id="34485"/>
    <lineage>
        <taxon>Eukaryota</taxon>
        <taxon>Fungi</taxon>
        <taxon>Fungi incertae sedis</taxon>
        <taxon>Zoopagomycota</taxon>
        <taxon>Entomophthoromycotina</taxon>
        <taxon>Entomophthoromycetes</taxon>
        <taxon>Entomophthorales</taxon>
        <taxon>Entomophthoraceae</taxon>
        <taxon>Entomophthora</taxon>
    </lineage>
</organism>
<dbReference type="EMBL" id="QTSX02004655">
    <property type="protein sequence ID" value="KAJ9063783.1"/>
    <property type="molecule type" value="Genomic_DNA"/>
</dbReference>
<protein>
    <submittedName>
        <fullName evidence="1">Uncharacterized protein</fullName>
    </submittedName>
</protein>
<accession>A0ACC2SN56</accession>
<sequence>MSGQPPPRGSRRGSSLGYSSPRGNSGYVRGAYMGRGRGRSEPGTGYYRGRGGYVHRANHPNNLNHNGEPHPSSRGGYRGRGGYMRSHDNSFNSRGPSDYHSMNHAANYGDPRNMHHSPYHHPQFPVRGLFDPPLLNEALVGSPTGLQAGYTIALALQQEMEKHIQLASKTTGYYIGIPSKYGNQVIPSIPREL</sequence>
<proteinExistence type="predicted"/>
<keyword evidence="2" id="KW-1185">Reference proteome</keyword>
<comment type="caution">
    <text evidence="1">The sequence shown here is derived from an EMBL/GenBank/DDBJ whole genome shotgun (WGS) entry which is preliminary data.</text>
</comment>
<evidence type="ECO:0000313" key="1">
    <source>
        <dbReference type="EMBL" id="KAJ9063783.1"/>
    </source>
</evidence>